<accession>A0A9K3N6J3</accession>
<keyword evidence="2" id="KW-1185">Reference proteome</keyword>
<evidence type="ECO:0000313" key="1">
    <source>
        <dbReference type="EMBL" id="KAF5788749.1"/>
    </source>
</evidence>
<dbReference type="EMBL" id="MNCJ02000324">
    <property type="protein sequence ID" value="KAF5788749.1"/>
    <property type="molecule type" value="Genomic_DNA"/>
</dbReference>
<dbReference type="AlphaFoldDB" id="A0A9K3N6J3"/>
<comment type="caution">
    <text evidence="1">The sequence shown here is derived from an EMBL/GenBank/DDBJ whole genome shotgun (WGS) entry which is preliminary data.</text>
</comment>
<reference evidence="1" key="1">
    <citation type="journal article" date="2017" name="Nature">
        <title>The sunflower genome provides insights into oil metabolism, flowering and Asterid evolution.</title>
        <authorList>
            <person name="Badouin H."/>
            <person name="Gouzy J."/>
            <person name="Grassa C.J."/>
            <person name="Murat F."/>
            <person name="Staton S.E."/>
            <person name="Cottret L."/>
            <person name="Lelandais-Briere C."/>
            <person name="Owens G.L."/>
            <person name="Carrere S."/>
            <person name="Mayjonade B."/>
            <person name="Legrand L."/>
            <person name="Gill N."/>
            <person name="Kane N.C."/>
            <person name="Bowers J.E."/>
            <person name="Hubner S."/>
            <person name="Bellec A."/>
            <person name="Berard A."/>
            <person name="Berges H."/>
            <person name="Blanchet N."/>
            <person name="Boniface M.C."/>
            <person name="Brunel D."/>
            <person name="Catrice O."/>
            <person name="Chaidir N."/>
            <person name="Claudel C."/>
            <person name="Donnadieu C."/>
            <person name="Faraut T."/>
            <person name="Fievet G."/>
            <person name="Helmstetter N."/>
            <person name="King M."/>
            <person name="Knapp S.J."/>
            <person name="Lai Z."/>
            <person name="Le Paslier M.C."/>
            <person name="Lippi Y."/>
            <person name="Lorenzon L."/>
            <person name="Mandel J.R."/>
            <person name="Marage G."/>
            <person name="Marchand G."/>
            <person name="Marquand E."/>
            <person name="Bret-Mestries E."/>
            <person name="Morien E."/>
            <person name="Nambeesan S."/>
            <person name="Nguyen T."/>
            <person name="Pegot-Espagnet P."/>
            <person name="Pouilly N."/>
            <person name="Raftis F."/>
            <person name="Sallet E."/>
            <person name="Schiex T."/>
            <person name="Thomas J."/>
            <person name="Vandecasteele C."/>
            <person name="Vares D."/>
            <person name="Vear F."/>
            <person name="Vautrin S."/>
            <person name="Crespi M."/>
            <person name="Mangin B."/>
            <person name="Burke J.M."/>
            <person name="Salse J."/>
            <person name="Munos S."/>
            <person name="Vincourt P."/>
            <person name="Rieseberg L.H."/>
            <person name="Langlade N.B."/>
        </authorList>
    </citation>
    <scope>NUCLEOTIDE SEQUENCE</scope>
    <source>
        <tissue evidence="1">Leaves</tissue>
    </source>
</reference>
<dbReference type="Gramene" id="mRNA:HanXRQr2_Chr09g0362691">
    <property type="protein sequence ID" value="mRNA:HanXRQr2_Chr09g0362691"/>
    <property type="gene ID" value="HanXRQr2_Chr09g0362691"/>
</dbReference>
<reference evidence="1" key="2">
    <citation type="submission" date="2020-06" db="EMBL/GenBank/DDBJ databases">
        <title>Helianthus annuus Genome sequencing and assembly Release 2.</title>
        <authorList>
            <person name="Gouzy J."/>
            <person name="Langlade N."/>
            <person name="Munos S."/>
        </authorList>
    </citation>
    <scope>NUCLEOTIDE SEQUENCE</scope>
    <source>
        <tissue evidence="1">Leaves</tissue>
    </source>
</reference>
<organism evidence="1 2">
    <name type="scientific">Helianthus annuus</name>
    <name type="common">Common sunflower</name>
    <dbReference type="NCBI Taxonomy" id="4232"/>
    <lineage>
        <taxon>Eukaryota</taxon>
        <taxon>Viridiplantae</taxon>
        <taxon>Streptophyta</taxon>
        <taxon>Embryophyta</taxon>
        <taxon>Tracheophyta</taxon>
        <taxon>Spermatophyta</taxon>
        <taxon>Magnoliopsida</taxon>
        <taxon>eudicotyledons</taxon>
        <taxon>Gunneridae</taxon>
        <taxon>Pentapetalae</taxon>
        <taxon>asterids</taxon>
        <taxon>campanulids</taxon>
        <taxon>Asterales</taxon>
        <taxon>Asteraceae</taxon>
        <taxon>Asteroideae</taxon>
        <taxon>Heliantheae alliance</taxon>
        <taxon>Heliantheae</taxon>
        <taxon>Helianthus</taxon>
    </lineage>
</organism>
<gene>
    <name evidence="1" type="ORF">HanXRQr2_Chr09g0362691</name>
</gene>
<dbReference type="Proteomes" id="UP000215914">
    <property type="component" value="Unassembled WGS sequence"/>
</dbReference>
<protein>
    <submittedName>
        <fullName evidence="1">Uncharacterized protein</fullName>
    </submittedName>
</protein>
<name>A0A9K3N6J3_HELAN</name>
<sequence>MIPNCSPNQIYTRSRTTASRKVLVGLETGRLDRKTRRLDWIFNRPVSLPRFPHTVLASFQDLVMAEGHRYTLVAQLDGFQDFEELEVCMEAHEIKWENFYRRIYFFRL</sequence>
<proteinExistence type="predicted"/>
<evidence type="ECO:0000313" key="2">
    <source>
        <dbReference type="Proteomes" id="UP000215914"/>
    </source>
</evidence>